<evidence type="ECO:0000313" key="2">
    <source>
        <dbReference type="EMBL" id="CAG9136723.1"/>
    </source>
</evidence>
<feature type="compositionally biased region" description="Low complexity" evidence="1">
    <location>
        <begin position="27"/>
        <end position="43"/>
    </location>
</feature>
<organism evidence="2 3">
    <name type="scientific">Plutella xylostella</name>
    <name type="common">Diamondback moth</name>
    <name type="synonym">Plutella maculipennis</name>
    <dbReference type="NCBI Taxonomy" id="51655"/>
    <lineage>
        <taxon>Eukaryota</taxon>
        <taxon>Metazoa</taxon>
        <taxon>Ecdysozoa</taxon>
        <taxon>Arthropoda</taxon>
        <taxon>Hexapoda</taxon>
        <taxon>Insecta</taxon>
        <taxon>Pterygota</taxon>
        <taxon>Neoptera</taxon>
        <taxon>Endopterygota</taxon>
        <taxon>Lepidoptera</taxon>
        <taxon>Glossata</taxon>
        <taxon>Ditrysia</taxon>
        <taxon>Yponomeutoidea</taxon>
        <taxon>Plutellidae</taxon>
        <taxon>Plutella</taxon>
    </lineage>
</organism>
<gene>
    <name evidence="2" type="ORF">PLXY2_LOCUS14971</name>
</gene>
<reference evidence="2" key="1">
    <citation type="submission" date="2020-11" db="EMBL/GenBank/DDBJ databases">
        <authorList>
            <person name="Whiteford S."/>
        </authorList>
    </citation>
    <scope>NUCLEOTIDE SEQUENCE</scope>
</reference>
<accession>A0A8S4G6K4</accession>
<dbReference type="AlphaFoldDB" id="A0A8S4G6K4"/>
<sequence length="71" mass="7324">MVDDVKDITETAESKVSSEALDRARLARGTPGVGAAAATGGAARARRRRAGAEGEARRGQKTTAGRGQSER</sequence>
<keyword evidence="3" id="KW-1185">Reference proteome</keyword>
<feature type="region of interest" description="Disordered" evidence="1">
    <location>
        <begin position="27"/>
        <end position="71"/>
    </location>
</feature>
<evidence type="ECO:0000256" key="1">
    <source>
        <dbReference type="SAM" id="MobiDB-lite"/>
    </source>
</evidence>
<dbReference type="EMBL" id="CAJHNJ030000155">
    <property type="protein sequence ID" value="CAG9136723.1"/>
    <property type="molecule type" value="Genomic_DNA"/>
</dbReference>
<name>A0A8S4G6K4_PLUXY</name>
<protein>
    <submittedName>
        <fullName evidence="2">(diamondback moth) hypothetical protein</fullName>
    </submittedName>
</protein>
<proteinExistence type="predicted"/>
<dbReference type="Proteomes" id="UP000653454">
    <property type="component" value="Unassembled WGS sequence"/>
</dbReference>
<feature type="compositionally biased region" description="Polar residues" evidence="1">
    <location>
        <begin position="61"/>
        <end position="71"/>
    </location>
</feature>
<comment type="caution">
    <text evidence="2">The sequence shown here is derived from an EMBL/GenBank/DDBJ whole genome shotgun (WGS) entry which is preliminary data.</text>
</comment>
<evidence type="ECO:0000313" key="3">
    <source>
        <dbReference type="Proteomes" id="UP000653454"/>
    </source>
</evidence>